<dbReference type="EMBL" id="DWWM01000051">
    <property type="protein sequence ID" value="HJC37024.1"/>
    <property type="molecule type" value="Genomic_DNA"/>
</dbReference>
<evidence type="ECO:0000259" key="1">
    <source>
        <dbReference type="PROSITE" id="PS50943"/>
    </source>
</evidence>
<dbReference type="GO" id="GO:0003677">
    <property type="term" value="F:DNA binding"/>
    <property type="evidence" value="ECO:0007669"/>
    <property type="project" value="InterPro"/>
</dbReference>
<proteinExistence type="predicted"/>
<evidence type="ECO:0000313" key="2">
    <source>
        <dbReference type="EMBL" id="HJC37024.1"/>
    </source>
</evidence>
<name>A0A9D2NSB6_9FIRM</name>
<reference evidence="2" key="1">
    <citation type="journal article" date="2021" name="PeerJ">
        <title>Extensive microbial diversity within the chicken gut microbiome revealed by metagenomics and culture.</title>
        <authorList>
            <person name="Gilroy R."/>
            <person name="Ravi A."/>
            <person name="Getino M."/>
            <person name="Pursley I."/>
            <person name="Horton D.L."/>
            <person name="Alikhan N.F."/>
            <person name="Baker D."/>
            <person name="Gharbi K."/>
            <person name="Hall N."/>
            <person name="Watson M."/>
            <person name="Adriaenssens E.M."/>
            <person name="Foster-Nyarko E."/>
            <person name="Jarju S."/>
            <person name="Secka A."/>
            <person name="Antonio M."/>
            <person name="Oren A."/>
            <person name="Chaudhuri R.R."/>
            <person name="La Ragione R."/>
            <person name="Hildebrand F."/>
            <person name="Pallen M.J."/>
        </authorList>
    </citation>
    <scope>NUCLEOTIDE SEQUENCE</scope>
    <source>
        <strain evidence="2">CHK187-11901</strain>
    </source>
</reference>
<organism evidence="2 3">
    <name type="scientific">Candidatus Merdibacter merdavium</name>
    <dbReference type="NCBI Taxonomy" id="2838692"/>
    <lineage>
        <taxon>Bacteria</taxon>
        <taxon>Bacillati</taxon>
        <taxon>Bacillota</taxon>
        <taxon>Erysipelotrichia</taxon>
        <taxon>Erysipelotrichales</taxon>
        <taxon>Erysipelotrichaceae</taxon>
        <taxon>Merdibacter</taxon>
    </lineage>
</organism>
<reference evidence="2" key="2">
    <citation type="submission" date="2021-04" db="EMBL/GenBank/DDBJ databases">
        <authorList>
            <person name="Gilroy R."/>
        </authorList>
    </citation>
    <scope>NUCLEOTIDE SEQUENCE</scope>
    <source>
        <strain evidence="2">CHK187-11901</strain>
    </source>
</reference>
<dbReference type="CDD" id="cd00093">
    <property type="entry name" value="HTH_XRE"/>
    <property type="match status" value="1"/>
</dbReference>
<gene>
    <name evidence="2" type="ORF">H9702_07855</name>
</gene>
<evidence type="ECO:0000313" key="3">
    <source>
        <dbReference type="Proteomes" id="UP000823896"/>
    </source>
</evidence>
<protein>
    <submittedName>
        <fullName evidence="2">DUF3990 domain-containing protein</fullName>
    </submittedName>
</protein>
<dbReference type="SMART" id="SM00530">
    <property type="entry name" value="HTH_XRE"/>
    <property type="match status" value="1"/>
</dbReference>
<comment type="caution">
    <text evidence="2">The sequence shown here is derived from an EMBL/GenBank/DDBJ whole genome shotgun (WGS) entry which is preliminary data.</text>
</comment>
<dbReference type="AlphaFoldDB" id="A0A9D2NSB6"/>
<dbReference type="InterPro" id="IPR025051">
    <property type="entry name" value="DUF3990"/>
</dbReference>
<dbReference type="Pfam" id="PF13151">
    <property type="entry name" value="DUF3990"/>
    <property type="match status" value="1"/>
</dbReference>
<accession>A0A9D2NSB6</accession>
<dbReference type="Gene3D" id="1.10.260.40">
    <property type="entry name" value="lambda repressor-like DNA-binding domains"/>
    <property type="match status" value="1"/>
</dbReference>
<feature type="domain" description="HTH cro/C1-type" evidence="1">
    <location>
        <begin position="7"/>
        <end position="44"/>
    </location>
</feature>
<sequence>MKSSDQIKAIRAQLNLSQSELAKRLGVSFATVNRWEKERCEPSQIAVHAIKNLCTENNIDFSRLEGTAVITSNEIVTLYHGSKSGLQGPIAPISRDRCDFGRGFYMGTERLQPLTLICNYPAGKLYTLQADLTGLKILDVEVSLDWALLIAFSRGKLESVKGSQIYQQYAAMAEGCDMVIGYIADDRMFVVLDRFFNGEITDLALIHSLSALKLGKQYVALTEKACSQIKILDKQHISKEDRESLKIKSEANRANGIALADEICRKYRREGRFFDEILKAGE</sequence>
<dbReference type="SUPFAM" id="SSF47413">
    <property type="entry name" value="lambda repressor-like DNA-binding domains"/>
    <property type="match status" value="1"/>
</dbReference>
<dbReference type="InterPro" id="IPR001387">
    <property type="entry name" value="Cro/C1-type_HTH"/>
</dbReference>
<dbReference type="InterPro" id="IPR010982">
    <property type="entry name" value="Lambda_DNA-bd_dom_sf"/>
</dbReference>
<dbReference type="Pfam" id="PF01381">
    <property type="entry name" value="HTH_3"/>
    <property type="match status" value="1"/>
</dbReference>
<dbReference type="Proteomes" id="UP000823896">
    <property type="component" value="Unassembled WGS sequence"/>
</dbReference>
<dbReference type="PROSITE" id="PS50943">
    <property type="entry name" value="HTH_CROC1"/>
    <property type="match status" value="1"/>
</dbReference>